<dbReference type="AlphaFoldDB" id="A0A9N9PBY5"/>
<dbReference type="EMBL" id="CAJVPY010068588">
    <property type="protein sequence ID" value="CAG8826791.1"/>
    <property type="molecule type" value="Genomic_DNA"/>
</dbReference>
<reference evidence="1" key="1">
    <citation type="submission" date="2021-06" db="EMBL/GenBank/DDBJ databases">
        <authorList>
            <person name="Kallberg Y."/>
            <person name="Tangrot J."/>
            <person name="Rosling A."/>
        </authorList>
    </citation>
    <scope>NUCLEOTIDE SEQUENCE</scope>
    <source>
        <strain evidence="1">MA453B</strain>
    </source>
</reference>
<feature type="non-terminal residue" evidence="1">
    <location>
        <position position="1"/>
    </location>
</feature>
<comment type="caution">
    <text evidence="1">The sequence shown here is derived from an EMBL/GenBank/DDBJ whole genome shotgun (WGS) entry which is preliminary data.</text>
</comment>
<evidence type="ECO:0000313" key="1">
    <source>
        <dbReference type="EMBL" id="CAG8826791.1"/>
    </source>
</evidence>
<name>A0A9N9PBY5_9GLOM</name>
<gene>
    <name evidence="1" type="ORF">DERYTH_LOCUS28165</name>
</gene>
<evidence type="ECO:0000313" key="2">
    <source>
        <dbReference type="Proteomes" id="UP000789405"/>
    </source>
</evidence>
<sequence length="67" mass="8109">IKMSSTNNKNNKYLYKCNYCLEKNKDGYWLAKATYNLHLRRQRHFQQINTRINDCTNPLLLNNDENN</sequence>
<dbReference type="Proteomes" id="UP000789405">
    <property type="component" value="Unassembled WGS sequence"/>
</dbReference>
<feature type="non-terminal residue" evidence="1">
    <location>
        <position position="67"/>
    </location>
</feature>
<proteinExistence type="predicted"/>
<organism evidence="1 2">
    <name type="scientific">Dentiscutata erythropus</name>
    <dbReference type="NCBI Taxonomy" id="1348616"/>
    <lineage>
        <taxon>Eukaryota</taxon>
        <taxon>Fungi</taxon>
        <taxon>Fungi incertae sedis</taxon>
        <taxon>Mucoromycota</taxon>
        <taxon>Glomeromycotina</taxon>
        <taxon>Glomeromycetes</taxon>
        <taxon>Diversisporales</taxon>
        <taxon>Gigasporaceae</taxon>
        <taxon>Dentiscutata</taxon>
    </lineage>
</organism>
<protein>
    <submittedName>
        <fullName evidence="1">24626_t:CDS:1</fullName>
    </submittedName>
</protein>
<keyword evidence="2" id="KW-1185">Reference proteome</keyword>
<accession>A0A9N9PBY5</accession>